<proteinExistence type="inferred from homology"/>
<gene>
    <name evidence="5" type="ORF">D0861_07792</name>
</gene>
<evidence type="ECO:0000313" key="5">
    <source>
        <dbReference type="EMBL" id="RMY82639.1"/>
    </source>
</evidence>
<dbReference type="Pfam" id="PF03061">
    <property type="entry name" value="4HBT"/>
    <property type="match status" value="1"/>
</dbReference>
<dbReference type="InterPro" id="IPR050563">
    <property type="entry name" value="4-hydroxybenzoyl-CoA_TE"/>
</dbReference>
<dbReference type="Gene3D" id="3.10.129.10">
    <property type="entry name" value="Hotdog Thioesterase"/>
    <property type="match status" value="1"/>
</dbReference>
<feature type="domain" description="Thioesterase" evidence="4">
    <location>
        <begin position="40"/>
        <end position="121"/>
    </location>
</feature>
<dbReference type="CDD" id="cd00586">
    <property type="entry name" value="4HBT"/>
    <property type="match status" value="1"/>
</dbReference>
<dbReference type="PANTHER" id="PTHR31793:SF27">
    <property type="entry name" value="NOVEL THIOESTERASE SUPERFAMILY DOMAIN AND SAPOSIN A-TYPE DOMAIN CONTAINING PROTEIN (0610012H03RIK)"/>
    <property type="match status" value="1"/>
</dbReference>
<evidence type="ECO:0000256" key="1">
    <source>
        <dbReference type="ARBA" id="ARBA00005953"/>
    </source>
</evidence>
<reference evidence="5 6" key="1">
    <citation type="journal article" date="2018" name="BMC Genomics">
        <title>Genomic evidence for intraspecific hybridization in a clonal and extremely halotolerant yeast.</title>
        <authorList>
            <person name="Gostincar C."/>
            <person name="Stajich J.E."/>
            <person name="Zupancic J."/>
            <person name="Zalar P."/>
            <person name="Gunde-Cimerman N."/>
        </authorList>
    </citation>
    <scope>NUCLEOTIDE SEQUENCE [LARGE SCALE GENOMIC DNA]</scope>
    <source>
        <strain evidence="5 6">EXF-2788</strain>
    </source>
</reference>
<dbReference type="EMBL" id="QWIR01000207">
    <property type="protein sequence ID" value="RMY82639.1"/>
    <property type="molecule type" value="Genomic_DNA"/>
</dbReference>
<dbReference type="AlphaFoldDB" id="A0A3M7F1B8"/>
<dbReference type="GO" id="GO:0047617">
    <property type="term" value="F:fatty acyl-CoA hydrolase activity"/>
    <property type="evidence" value="ECO:0007669"/>
    <property type="project" value="TreeGrafter"/>
</dbReference>
<dbReference type="PANTHER" id="PTHR31793">
    <property type="entry name" value="4-HYDROXYBENZOYL-COA THIOESTERASE FAMILY MEMBER"/>
    <property type="match status" value="1"/>
</dbReference>
<organism evidence="5 6">
    <name type="scientific">Hortaea werneckii</name>
    <name type="common">Black yeast</name>
    <name type="synonym">Cladosporium werneckii</name>
    <dbReference type="NCBI Taxonomy" id="91943"/>
    <lineage>
        <taxon>Eukaryota</taxon>
        <taxon>Fungi</taxon>
        <taxon>Dikarya</taxon>
        <taxon>Ascomycota</taxon>
        <taxon>Pezizomycotina</taxon>
        <taxon>Dothideomycetes</taxon>
        <taxon>Dothideomycetidae</taxon>
        <taxon>Mycosphaerellales</taxon>
        <taxon>Teratosphaeriaceae</taxon>
        <taxon>Hortaea</taxon>
    </lineage>
</organism>
<keyword evidence="2" id="KW-0378">Hydrolase</keyword>
<sequence>MKDIRKRSTFNRTGYMLMMVLYSVYHLDYRTRWADNDMFSHLNNPIYGVLIDSIINEYLITQCNYNTSTYPRTALVANTYCDYFGQVSYPGKLDVGLRVVKLGKNSVMYECGIFAEGEEKVKAVGGFVQIWVRRSDGRPPPEGLEPEIREKLGELLRGSEQDPAVAGGGSGGGATARSGGPAKL</sequence>
<feature type="region of interest" description="Disordered" evidence="3">
    <location>
        <begin position="138"/>
        <end position="184"/>
    </location>
</feature>
<dbReference type="OrthoDB" id="2420454at2759"/>
<evidence type="ECO:0000313" key="6">
    <source>
        <dbReference type="Proteomes" id="UP000268823"/>
    </source>
</evidence>
<dbReference type="SUPFAM" id="SSF54637">
    <property type="entry name" value="Thioesterase/thiol ester dehydrase-isomerase"/>
    <property type="match status" value="1"/>
</dbReference>
<feature type="compositionally biased region" description="Basic and acidic residues" evidence="3">
    <location>
        <begin position="146"/>
        <end position="160"/>
    </location>
</feature>
<evidence type="ECO:0000256" key="3">
    <source>
        <dbReference type="SAM" id="MobiDB-lite"/>
    </source>
</evidence>
<comment type="caution">
    <text evidence="5">The sequence shown here is derived from an EMBL/GenBank/DDBJ whole genome shotgun (WGS) entry which is preliminary data.</text>
</comment>
<evidence type="ECO:0000256" key="2">
    <source>
        <dbReference type="ARBA" id="ARBA00022801"/>
    </source>
</evidence>
<dbReference type="Proteomes" id="UP000268823">
    <property type="component" value="Unassembled WGS sequence"/>
</dbReference>
<dbReference type="VEuPathDB" id="FungiDB:BTJ68_06243"/>
<accession>A0A3M7F1B8</accession>
<evidence type="ECO:0000259" key="4">
    <source>
        <dbReference type="Pfam" id="PF03061"/>
    </source>
</evidence>
<protein>
    <recommendedName>
        <fullName evidence="4">Thioesterase domain-containing protein</fullName>
    </recommendedName>
</protein>
<dbReference type="InterPro" id="IPR006683">
    <property type="entry name" value="Thioestr_dom"/>
</dbReference>
<comment type="similarity">
    <text evidence="1">Belongs to the 4-hydroxybenzoyl-CoA thioesterase family.</text>
</comment>
<feature type="compositionally biased region" description="Low complexity" evidence="3">
    <location>
        <begin position="175"/>
        <end position="184"/>
    </location>
</feature>
<dbReference type="InterPro" id="IPR029069">
    <property type="entry name" value="HotDog_dom_sf"/>
</dbReference>
<name>A0A3M7F1B8_HORWE</name>